<keyword evidence="3 8" id="KW-0813">Transport</keyword>
<dbReference type="GO" id="GO:0005886">
    <property type="term" value="C:plasma membrane"/>
    <property type="evidence" value="ECO:0007669"/>
    <property type="project" value="TreeGrafter"/>
</dbReference>
<protein>
    <submittedName>
        <fullName evidence="11">Purine-cytosine permease</fullName>
    </submittedName>
</protein>
<dbReference type="PANTHER" id="PTHR31806">
    <property type="entry name" value="PURINE-CYTOSINE PERMEASE FCY2-RELATED"/>
    <property type="match status" value="1"/>
</dbReference>
<evidence type="ECO:0000256" key="6">
    <source>
        <dbReference type="ARBA" id="ARBA00022989"/>
    </source>
</evidence>
<evidence type="ECO:0000256" key="10">
    <source>
        <dbReference type="SAM" id="Phobius"/>
    </source>
</evidence>
<dbReference type="InterPro" id="IPR026030">
    <property type="entry name" value="Pur-cyt_permease_Fcy2/21/22"/>
</dbReference>
<keyword evidence="12" id="KW-1185">Reference proteome</keyword>
<comment type="subcellular location">
    <subcellularLocation>
        <location evidence="1">Membrane</location>
        <topology evidence="1">Multi-pass membrane protein</topology>
    </subcellularLocation>
</comment>
<feature type="region of interest" description="Disordered" evidence="9">
    <location>
        <begin position="1"/>
        <end position="39"/>
    </location>
</feature>
<feature type="transmembrane region" description="Helical" evidence="10">
    <location>
        <begin position="422"/>
        <end position="442"/>
    </location>
</feature>
<dbReference type="InterPro" id="IPR001248">
    <property type="entry name" value="Pur-cyt_permease"/>
</dbReference>
<evidence type="ECO:0000256" key="5">
    <source>
        <dbReference type="ARBA" id="ARBA00022692"/>
    </source>
</evidence>
<feature type="transmembrane region" description="Helical" evidence="10">
    <location>
        <begin position="305"/>
        <end position="327"/>
    </location>
</feature>
<feature type="transmembrane region" description="Helical" evidence="10">
    <location>
        <begin position="234"/>
        <end position="253"/>
    </location>
</feature>
<evidence type="ECO:0000313" key="12">
    <source>
        <dbReference type="Proteomes" id="UP000315522"/>
    </source>
</evidence>
<dbReference type="GO" id="GO:0015851">
    <property type="term" value="P:nucleobase transport"/>
    <property type="evidence" value="ECO:0007669"/>
    <property type="project" value="UniProtKB-ARBA"/>
</dbReference>
<comment type="similarity">
    <text evidence="2 8">Belongs to the purine-cytosine permease (2.A.39) family.</text>
</comment>
<dbReference type="GO" id="GO:0000329">
    <property type="term" value="C:fungal-type vacuole membrane"/>
    <property type="evidence" value="ECO:0007669"/>
    <property type="project" value="TreeGrafter"/>
</dbReference>
<reference evidence="11 12" key="1">
    <citation type="submission" date="2018-05" db="EMBL/GenBank/DDBJ databases">
        <title>Genome sequencing and assembly of the regulated plant pathogen Lachnellula willkommii and related sister species for the development of diagnostic species identification markers.</title>
        <authorList>
            <person name="Giroux E."/>
            <person name="Bilodeau G."/>
        </authorList>
    </citation>
    <scope>NUCLEOTIDE SEQUENCE [LARGE SCALE GENOMIC DNA]</scope>
    <source>
        <strain evidence="11 12">CBS 172.35</strain>
    </source>
</reference>
<feature type="transmembrane region" description="Helical" evidence="10">
    <location>
        <begin position="205"/>
        <end position="227"/>
    </location>
</feature>
<evidence type="ECO:0000256" key="7">
    <source>
        <dbReference type="ARBA" id="ARBA00023136"/>
    </source>
</evidence>
<dbReference type="AlphaFoldDB" id="A0A559MJ05"/>
<feature type="transmembrane region" description="Helical" evidence="10">
    <location>
        <begin position="273"/>
        <end position="293"/>
    </location>
</feature>
<gene>
    <name evidence="11" type="primary">fcyB_1</name>
    <name evidence="11" type="ORF">LAWI1_G002431</name>
</gene>
<comment type="caution">
    <text evidence="11">The sequence shown here is derived from an EMBL/GenBank/DDBJ whole genome shotgun (WGS) entry which is preliminary data.</text>
</comment>
<keyword evidence="5 10" id="KW-0812">Transmembrane</keyword>
<evidence type="ECO:0000256" key="3">
    <source>
        <dbReference type="ARBA" id="ARBA00022448"/>
    </source>
</evidence>
<feature type="compositionally biased region" description="Basic and acidic residues" evidence="9">
    <location>
        <begin position="1"/>
        <end position="15"/>
    </location>
</feature>
<dbReference type="EMBL" id="QGML01000218">
    <property type="protein sequence ID" value="TVY92936.1"/>
    <property type="molecule type" value="Genomic_DNA"/>
</dbReference>
<feature type="transmembrane region" description="Helical" evidence="10">
    <location>
        <begin position="398"/>
        <end position="416"/>
    </location>
</feature>
<dbReference type="FunFam" id="1.10.4160.10:FF:000002">
    <property type="entry name" value="Purine-cytosine permease fcyB"/>
    <property type="match status" value="1"/>
</dbReference>
<evidence type="ECO:0000256" key="1">
    <source>
        <dbReference type="ARBA" id="ARBA00004141"/>
    </source>
</evidence>
<keyword evidence="7 8" id="KW-0472">Membrane</keyword>
<feature type="transmembrane region" description="Helical" evidence="10">
    <location>
        <begin position="347"/>
        <end position="371"/>
    </location>
</feature>
<evidence type="ECO:0000256" key="9">
    <source>
        <dbReference type="SAM" id="MobiDB-lite"/>
    </source>
</evidence>
<evidence type="ECO:0000256" key="4">
    <source>
        <dbReference type="ARBA" id="ARBA00022553"/>
    </source>
</evidence>
<dbReference type="PANTHER" id="PTHR31806:SF8">
    <property type="entry name" value="TRANSPORTER, PUTATIVE (AFU_ORTHOLOGUE AFUA_2G03000)-RELATED"/>
    <property type="match status" value="1"/>
</dbReference>
<feature type="transmembrane region" description="Helical" evidence="10">
    <location>
        <begin position="469"/>
        <end position="493"/>
    </location>
</feature>
<dbReference type="GO" id="GO:0022857">
    <property type="term" value="F:transmembrane transporter activity"/>
    <property type="evidence" value="ECO:0007669"/>
    <property type="project" value="InterPro"/>
</dbReference>
<feature type="transmembrane region" description="Helical" evidence="10">
    <location>
        <begin position="88"/>
        <end position="106"/>
    </location>
</feature>
<dbReference type="Pfam" id="PF02133">
    <property type="entry name" value="Transp_cyt_pur"/>
    <property type="match status" value="1"/>
</dbReference>
<organism evidence="11 12">
    <name type="scientific">Lachnellula willkommii</name>
    <dbReference type="NCBI Taxonomy" id="215461"/>
    <lineage>
        <taxon>Eukaryota</taxon>
        <taxon>Fungi</taxon>
        <taxon>Dikarya</taxon>
        <taxon>Ascomycota</taxon>
        <taxon>Pezizomycotina</taxon>
        <taxon>Leotiomycetes</taxon>
        <taxon>Helotiales</taxon>
        <taxon>Lachnaceae</taxon>
        <taxon>Lachnellula</taxon>
    </lineage>
</organism>
<name>A0A559MJ05_9HELO</name>
<sequence>MSSSHEIADVEKRVDTSQTEQNPLPGSPNKPAADGSALDHDAAFDVDETSSGGSSSKYLSWAYRLENILGFESRGISHVKRKEQTEKTTLGFLQIVMMWLSINTAAQNITLASIGQSAFGLGFLDATLCSVFGGIVGTIPVAYTAGWGPWSGNRTLICARFSMGWWPVKICVLLNLVILIGYTMIDAVVAGQILSAVSPNGSLTVAVGIVITAVITALVTTFGIKFFHYYERYAWIPSMTVFLILAGTAGPHFDTGSKSTVEGTTLIGNRLSFFSVCLSAGITYAPAAADFLVYCDAKVASRWSVFGATMTGLSLSFTFCFVIGAGLSSGLANNPVWEAAGAGSGALIVAGFDGLGGFGKFCSVICALGLIPNMVAPIYSSGIDWQILGRYPAMVPRFIWTTWGVIIFTVCALVGRDHLSEIFTNFLALMGYWVVFWIVITLEEEFIFRRRMKPTFVWSDWDKPDKLPIGLAALVAFCVGWTGAVLCMAQVYFIGPIAKQVGDYGADMGNYVGFAWTALVYPPLRYLELKKFGR</sequence>
<dbReference type="Gene3D" id="1.10.4160.10">
    <property type="entry name" value="Hydantoin permease"/>
    <property type="match status" value="1"/>
</dbReference>
<feature type="transmembrane region" description="Helical" evidence="10">
    <location>
        <begin position="118"/>
        <end position="143"/>
    </location>
</feature>
<keyword evidence="4" id="KW-0597">Phosphoprotein</keyword>
<dbReference type="PIRSF" id="PIRSF002744">
    <property type="entry name" value="Pur-cyt_permease"/>
    <property type="match status" value="1"/>
</dbReference>
<evidence type="ECO:0000256" key="2">
    <source>
        <dbReference type="ARBA" id="ARBA00008974"/>
    </source>
</evidence>
<keyword evidence="6 10" id="KW-1133">Transmembrane helix</keyword>
<feature type="transmembrane region" description="Helical" evidence="10">
    <location>
        <begin position="164"/>
        <end position="185"/>
    </location>
</feature>
<proteinExistence type="inferred from homology"/>
<accession>A0A559MJ05</accession>
<dbReference type="Proteomes" id="UP000315522">
    <property type="component" value="Unassembled WGS sequence"/>
</dbReference>
<evidence type="ECO:0000313" key="11">
    <source>
        <dbReference type="EMBL" id="TVY92936.1"/>
    </source>
</evidence>
<evidence type="ECO:0000256" key="8">
    <source>
        <dbReference type="PIRNR" id="PIRNR002744"/>
    </source>
</evidence>